<reference evidence="2" key="1">
    <citation type="journal article" date="2019" name="PLoS Negl. Trop. Dis.">
        <title>Revisiting the worldwide diversity of Leptospira species in the environment.</title>
        <authorList>
            <person name="Vincent A.T."/>
            <person name="Schiettekatte O."/>
            <person name="Bourhy P."/>
            <person name="Veyrier F.J."/>
            <person name="Picardeau M."/>
        </authorList>
    </citation>
    <scope>NUCLEOTIDE SEQUENCE [LARGE SCALE GENOMIC DNA]</scope>
    <source>
        <strain evidence="2">201601298</strain>
    </source>
</reference>
<sequence>MVSGLKLRGIDSPDGPTILVFTLLFVKKKSNKAESWFVLLDRFRRDYFLFSGQNLTIIIVL</sequence>
<proteinExistence type="predicted"/>
<comment type="caution">
    <text evidence="1">The sequence shown here is derived from an EMBL/GenBank/DDBJ whole genome shotgun (WGS) entry which is preliminary data.</text>
</comment>
<gene>
    <name evidence="1" type="ORF">EHR01_03465</name>
</gene>
<accession>A0ABY2P304</accession>
<keyword evidence="2" id="KW-1185">Reference proteome</keyword>
<dbReference type="Proteomes" id="UP000297940">
    <property type="component" value="Unassembled WGS sequence"/>
</dbReference>
<protein>
    <submittedName>
        <fullName evidence="1">Uncharacterized protein</fullName>
    </submittedName>
</protein>
<evidence type="ECO:0000313" key="2">
    <source>
        <dbReference type="Proteomes" id="UP000297940"/>
    </source>
</evidence>
<organism evidence="1 2">
    <name type="scientific">Leptospira mtsangambouensis</name>
    <dbReference type="NCBI Taxonomy" id="2484912"/>
    <lineage>
        <taxon>Bacteria</taxon>
        <taxon>Pseudomonadati</taxon>
        <taxon>Spirochaetota</taxon>
        <taxon>Spirochaetia</taxon>
        <taxon>Leptospirales</taxon>
        <taxon>Leptospiraceae</taxon>
        <taxon>Leptospira</taxon>
    </lineage>
</organism>
<name>A0ABY2P304_9LEPT</name>
<evidence type="ECO:0000313" key="1">
    <source>
        <dbReference type="EMBL" id="TGM81862.1"/>
    </source>
</evidence>
<dbReference type="EMBL" id="RQHK01000002">
    <property type="protein sequence ID" value="TGM81862.1"/>
    <property type="molecule type" value="Genomic_DNA"/>
</dbReference>